<dbReference type="EMBL" id="MCFF01000065">
    <property type="protein sequence ID" value="ORY99742.1"/>
    <property type="molecule type" value="Genomic_DNA"/>
</dbReference>
<feature type="compositionally biased region" description="Polar residues" evidence="1">
    <location>
        <begin position="1"/>
        <end position="30"/>
    </location>
</feature>
<reference evidence="5 6" key="1">
    <citation type="submission" date="2016-07" db="EMBL/GenBank/DDBJ databases">
        <title>Pervasive Adenine N6-methylation of Active Genes in Fungi.</title>
        <authorList>
            <consortium name="DOE Joint Genome Institute"/>
            <person name="Mondo S.J."/>
            <person name="Dannebaum R.O."/>
            <person name="Kuo R.C."/>
            <person name="Labutti K."/>
            <person name="Haridas S."/>
            <person name="Kuo A."/>
            <person name="Salamov A."/>
            <person name="Ahrendt S.R."/>
            <person name="Lipzen A."/>
            <person name="Sullivan W."/>
            <person name="Andreopoulos W.B."/>
            <person name="Clum A."/>
            <person name="Lindquist E."/>
            <person name="Daum C."/>
            <person name="Ramamoorthy G.K."/>
            <person name="Gryganskyi A."/>
            <person name="Culley D."/>
            <person name="Magnuson J.K."/>
            <person name="James T.Y."/>
            <person name="O'Malley M.A."/>
            <person name="Stajich J.E."/>
            <person name="Spatafora J.W."/>
            <person name="Visel A."/>
            <person name="Grigoriev I.V."/>
        </authorList>
    </citation>
    <scope>NUCLEOTIDE SEQUENCE [LARGE SCALE GENOMIC DNA]</scope>
    <source>
        <strain evidence="5 6">NRRL 3116</strain>
    </source>
</reference>
<dbReference type="InParanoid" id="A0A1Y2GIF3"/>
<evidence type="ECO:0000313" key="2">
    <source>
        <dbReference type="EMBL" id="ORY94356.1"/>
    </source>
</evidence>
<sequence length="106" mass="12128">MENHSVTKVYSTHSTRSQALKRTQASSSSPAILARGKRKQGDEASSSPTTIKKIKTEKNETSPFAPKEDQKARQEDPYEQEWEQEWERLGDLDPYEVERAFASLEK</sequence>
<dbReference type="AlphaFoldDB" id="A0A1Y2GIF3"/>
<gene>
    <name evidence="5" type="ORF">BCR41DRAFT_398571</name>
    <name evidence="4" type="ORF">BCR41DRAFT_401583</name>
    <name evidence="3" type="ORF">BCR41DRAFT_402380</name>
    <name evidence="2" type="ORF">BCR41DRAFT_402393</name>
</gene>
<protein>
    <submittedName>
        <fullName evidence="5">Uncharacterized protein</fullName>
    </submittedName>
</protein>
<feature type="compositionally biased region" description="Basic and acidic residues" evidence="1">
    <location>
        <begin position="54"/>
        <end position="76"/>
    </location>
</feature>
<evidence type="ECO:0000313" key="4">
    <source>
        <dbReference type="EMBL" id="ORY99742.1"/>
    </source>
</evidence>
<proteinExistence type="predicted"/>
<evidence type="ECO:0000313" key="6">
    <source>
        <dbReference type="Proteomes" id="UP000193648"/>
    </source>
</evidence>
<dbReference type="EMBL" id="MCFF01000087">
    <property type="protein sequence ID" value="ORY94356.1"/>
    <property type="molecule type" value="Genomic_DNA"/>
</dbReference>
<name>A0A1Y2GIF3_9FUNG</name>
<evidence type="ECO:0000313" key="5">
    <source>
        <dbReference type="EMBL" id="ORZ10023.1"/>
    </source>
</evidence>
<comment type="caution">
    <text evidence="5">The sequence shown here is derived from an EMBL/GenBank/DDBJ whole genome shotgun (WGS) entry which is preliminary data.</text>
</comment>
<dbReference type="EMBL" id="MCFF01000032">
    <property type="protein sequence ID" value="ORZ10023.1"/>
    <property type="molecule type" value="Genomic_DNA"/>
</dbReference>
<accession>A0A1Y2GIF3</accession>
<dbReference type="GeneID" id="33570819"/>
<evidence type="ECO:0000313" key="3">
    <source>
        <dbReference type="EMBL" id="ORY95111.1"/>
    </source>
</evidence>
<dbReference type="Proteomes" id="UP000193648">
    <property type="component" value="Unassembled WGS sequence"/>
</dbReference>
<organism evidence="5 6">
    <name type="scientific">Lobosporangium transversale</name>
    <dbReference type="NCBI Taxonomy" id="64571"/>
    <lineage>
        <taxon>Eukaryota</taxon>
        <taxon>Fungi</taxon>
        <taxon>Fungi incertae sedis</taxon>
        <taxon>Mucoromycota</taxon>
        <taxon>Mortierellomycotina</taxon>
        <taxon>Mortierellomycetes</taxon>
        <taxon>Mortierellales</taxon>
        <taxon>Mortierellaceae</taxon>
        <taxon>Lobosporangium</taxon>
    </lineage>
</organism>
<dbReference type="EMBL" id="MCFF01000086">
    <property type="protein sequence ID" value="ORY95111.1"/>
    <property type="molecule type" value="Genomic_DNA"/>
</dbReference>
<keyword evidence="6" id="KW-1185">Reference proteome</keyword>
<feature type="region of interest" description="Disordered" evidence="1">
    <location>
        <begin position="1"/>
        <end position="89"/>
    </location>
</feature>
<dbReference type="RefSeq" id="XP_021879113.1">
    <property type="nucleotide sequence ID" value="XM_022028976.1"/>
</dbReference>
<evidence type="ECO:0000256" key="1">
    <source>
        <dbReference type="SAM" id="MobiDB-lite"/>
    </source>
</evidence>